<dbReference type="PANTHER" id="PTHR34796">
    <property type="entry name" value="EXPRESSED PROTEIN"/>
    <property type="match status" value="1"/>
</dbReference>
<dbReference type="PANTHER" id="PTHR34796:SF1">
    <property type="entry name" value="EXPRESSED PROTEIN"/>
    <property type="match status" value="1"/>
</dbReference>
<keyword evidence="3" id="KW-1185">Reference proteome</keyword>
<dbReference type="EMBL" id="JADBGF010000001">
    <property type="protein sequence ID" value="MBE1601790.1"/>
    <property type="molecule type" value="Genomic_DNA"/>
</dbReference>
<proteinExistence type="predicted"/>
<dbReference type="GeneID" id="86832391"/>
<feature type="compositionally biased region" description="Basic and acidic residues" evidence="1">
    <location>
        <begin position="44"/>
        <end position="53"/>
    </location>
</feature>
<dbReference type="Gene3D" id="1.10.3450.10">
    <property type="entry name" value="TTHA0068-like"/>
    <property type="match status" value="1"/>
</dbReference>
<feature type="region of interest" description="Disordered" evidence="1">
    <location>
        <begin position="164"/>
        <end position="188"/>
    </location>
</feature>
<name>A0A8I0TU36_9ACTN</name>
<reference evidence="2 3" key="1">
    <citation type="submission" date="2020-10" db="EMBL/GenBank/DDBJ databases">
        <title>Sequencing the genomes of 1000 actinobacteria strains.</title>
        <authorList>
            <person name="Klenk H.-P."/>
        </authorList>
    </citation>
    <scope>NUCLEOTIDE SEQUENCE [LARGE SCALE GENOMIC DNA]</scope>
    <source>
        <strain evidence="2 3">DSM 41803</strain>
    </source>
</reference>
<dbReference type="InterPro" id="IPR023203">
    <property type="entry name" value="TTHA0068_sf"/>
</dbReference>
<dbReference type="RefSeq" id="WP_050398338.1">
    <property type="nucleotide sequence ID" value="NZ_JADBGF010000001.1"/>
</dbReference>
<dbReference type="AlphaFoldDB" id="A0A8I0TU36"/>
<evidence type="ECO:0000313" key="3">
    <source>
        <dbReference type="Proteomes" id="UP000629287"/>
    </source>
</evidence>
<dbReference type="InterPro" id="IPR005500">
    <property type="entry name" value="DUF309"/>
</dbReference>
<protein>
    <recommendedName>
        <fullName evidence="4">DUF309 domain-containing protein</fullName>
    </recommendedName>
</protein>
<accession>A0A8I0TU36</accession>
<comment type="caution">
    <text evidence="2">The sequence shown here is derived from an EMBL/GenBank/DDBJ whole genome shotgun (WGS) entry which is preliminary data.</text>
</comment>
<dbReference type="OrthoDB" id="160968at2"/>
<evidence type="ECO:0008006" key="4">
    <source>
        <dbReference type="Google" id="ProtNLM"/>
    </source>
</evidence>
<organism evidence="2 3">
    <name type="scientific">Streptomyces stelliscabiei</name>
    <dbReference type="NCBI Taxonomy" id="146820"/>
    <lineage>
        <taxon>Bacteria</taxon>
        <taxon>Bacillati</taxon>
        <taxon>Actinomycetota</taxon>
        <taxon>Actinomycetes</taxon>
        <taxon>Kitasatosporales</taxon>
        <taxon>Streptomycetaceae</taxon>
        <taxon>Streptomyces</taxon>
    </lineage>
</organism>
<feature type="compositionally biased region" description="Polar residues" evidence="1">
    <location>
        <begin position="178"/>
        <end position="188"/>
    </location>
</feature>
<feature type="compositionally biased region" description="Basic and acidic residues" evidence="1">
    <location>
        <begin position="12"/>
        <end position="31"/>
    </location>
</feature>
<dbReference type="Proteomes" id="UP000629287">
    <property type="component" value="Unassembled WGS sequence"/>
</dbReference>
<sequence length="188" mass="20012">MSGTAEDGTTARGRDRDEEGRARSARPRDGLGRPLPHGAPGVERQPEGVVREPEKTVVEAQALLDAGKPFHAHEVFEDAWKSGPDEERALWRGLAQLAVGLTHSARGNVKGGALLLRRGAGAVEEWGAGSGRRQPYGVDLAGVGAWARRLADVVEREGRAVDAQAWAPRLRRAHPAPESSTSGPSAEQ</sequence>
<evidence type="ECO:0000313" key="2">
    <source>
        <dbReference type="EMBL" id="MBE1601790.1"/>
    </source>
</evidence>
<feature type="region of interest" description="Disordered" evidence="1">
    <location>
        <begin position="1"/>
        <end position="53"/>
    </location>
</feature>
<dbReference type="Pfam" id="PF03745">
    <property type="entry name" value="DUF309"/>
    <property type="match status" value="1"/>
</dbReference>
<dbReference type="SUPFAM" id="SSF140663">
    <property type="entry name" value="TTHA0068-like"/>
    <property type="match status" value="1"/>
</dbReference>
<gene>
    <name evidence="2" type="ORF">H4687_007919</name>
</gene>
<evidence type="ECO:0000256" key="1">
    <source>
        <dbReference type="SAM" id="MobiDB-lite"/>
    </source>
</evidence>